<feature type="domain" description="HTH cro/C1-type" evidence="1">
    <location>
        <begin position="36"/>
        <end position="89"/>
    </location>
</feature>
<dbReference type="Gene3D" id="1.10.260.40">
    <property type="entry name" value="lambda repressor-like DNA-binding domains"/>
    <property type="match status" value="1"/>
</dbReference>
<dbReference type="CDD" id="cd00093">
    <property type="entry name" value="HTH_XRE"/>
    <property type="match status" value="1"/>
</dbReference>
<proteinExistence type="predicted"/>
<dbReference type="InterPro" id="IPR001387">
    <property type="entry name" value="Cro/C1-type_HTH"/>
</dbReference>
<dbReference type="InterPro" id="IPR010982">
    <property type="entry name" value="Lambda_DNA-bd_dom_sf"/>
</dbReference>
<reference evidence="3" key="1">
    <citation type="journal article" date="2013" name="Genome Announc.">
        <title>Whole-Genome Sequencing of Lactobacillus shenzhenensis Strain LY-73T.</title>
        <authorList>
            <person name="Lin Z."/>
            <person name="Liu Z."/>
            <person name="Yang R."/>
            <person name="Zou Y."/>
            <person name="Wan D."/>
            <person name="Chen J."/>
            <person name="Guo M."/>
            <person name="Zhao J."/>
            <person name="Fang C."/>
            <person name="Yang R."/>
            <person name="Liu F."/>
        </authorList>
    </citation>
    <scope>NUCLEOTIDE SEQUENCE [LARGE SCALE GENOMIC DNA]</scope>
    <source>
        <strain evidence="3">LY-73</strain>
    </source>
</reference>
<dbReference type="SMART" id="SM00530">
    <property type="entry name" value="HTH_XRE"/>
    <property type="match status" value="1"/>
</dbReference>
<dbReference type="GO" id="GO:0003677">
    <property type="term" value="F:DNA binding"/>
    <property type="evidence" value="ECO:0007669"/>
    <property type="project" value="InterPro"/>
</dbReference>
<organism evidence="2 3">
    <name type="scientific">Schleiferilactobacillus shenzhenensis LY-73</name>
    <dbReference type="NCBI Taxonomy" id="1231336"/>
    <lineage>
        <taxon>Bacteria</taxon>
        <taxon>Bacillati</taxon>
        <taxon>Bacillota</taxon>
        <taxon>Bacilli</taxon>
        <taxon>Lactobacillales</taxon>
        <taxon>Lactobacillaceae</taxon>
        <taxon>Schleiferilactobacillus</taxon>
    </lineage>
</organism>
<dbReference type="RefSeq" id="WP_022530520.1">
    <property type="nucleotide sequence ID" value="NZ_KI271602.1"/>
</dbReference>
<name>U4TJ39_9LACO</name>
<evidence type="ECO:0000259" key="1">
    <source>
        <dbReference type="PROSITE" id="PS50943"/>
    </source>
</evidence>
<dbReference type="Proteomes" id="UP000030647">
    <property type="component" value="Unassembled WGS sequence"/>
</dbReference>
<dbReference type="SUPFAM" id="SSF47413">
    <property type="entry name" value="lambda repressor-like DNA-binding domains"/>
    <property type="match status" value="1"/>
</dbReference>
<dbReference type="Pfam" id="PF01381">
    <property type="entry name" value="HTH_3"/>
    <property type="match status" value="1"/>
</dbReference>
<dbReference type="PROSITE" id="PS50943">
    <property type="entry name" value="HTH_CROC1"/>
    <property type="match status" value="1"/>
</dbReference>
<dbReference type="eggNOG" id="ENOG502ZEFY">
    <property type="taxonomic scope" value="Bacteria"/>
</dbReference>
<evidence type="ECO:0000313" key="2">
    <source>
        <dbReference type="EMBL" id="ERL64229.1"/>
    </source>
</evidence>
<dbReference type="EMBL" id="KI271602">
    <property type="protein sequence ID" value="ERL64229.1"/>
    <property type="molecule type" value="Genomic_DNA"/>
</dbReference>
<sequence>MSTQRFDDYLSQLEQDPTRRAHIEAAYAGFVSAVAVSAARKDAKLTQRQLAERAHVPQSTIARIERGENTSMETLSKLATAMGKKLDVVIR</sequence>
<accession>U4TJ39</accession>
<dbReference type="STRING" id="1231336.L248_1507"/>
<keyword evidence="3" id="KW-1185">Reference proteome</keyword>
<dbReference type="HOGENOM" id="CLU_066192_18_2_9"/>
<dbReference type="AlphaFoldDB" id="U4TJ39"/>
<evidence type="ECO:0000313" key="3">
    <source>
        <dbReference type="Proteomes" id="UP000030647"/>
    </source>
</evidence>
<gene>
    <name evidence="2" type="ORF">L248_1507</name>
</gene>
<dbReference type="OrthoDB" id="2224162at2"/>
<protein>
    <recommendedName>
        <fullName evidence="1">HTH cro/C1-type domain-containing protein</fullName>
    </recommendedName>
</protein>